<dbReference type="CDD" id="cd18116">
    <property type="entry name" value="ATP-synt_F1_alpha_N"/>
    <property type="match status" value="1"/>
</dbReference>
<dbReference type="InterPro" id="IPR004100">
    <property type="entry name" value="ATPase_F1/V1/A1_a/bsu_N"/>
</dbReference>
<dbReference type="InterPro" id="IPR036121">
    <property type="entry name" value="ATPase_F1/V1/A1_a/bsu_N_sf"/>
</dbReference>
<dbReference type="Pfam" id="PF00006">
    <property type="entry name" value="ATP-synt_ab"/>
    <property type="match status" value="1"/>
</dbReference>
<dbReference type="InterPro" id="IPR023366">
    <property type="entry name" value="ATP_synth_asu-like_sf"/>
</dbReference>
<evidence type="ECO:0000256" key="12">
    <source>
        <dbReference type="ARBA" id="ARBA00023310"/>
    </source>
</evidence>
<organism evidence="17 18">
    <name type="scientific">Solibacillus kalamii</name>
    <dbReference type="NCBI Taxonomy" id="1748298"/>
    <lineage>
        <taxon>Bacteria</taxon>
        <taxon>Bacillati</taxon>
        <taxon>Bacillota</taxon>
        <taxon>Bacilli</taxon>
        <taxon>Bacillales</taxon>
        <taxon>Caryophanaceae</taxon>
        <taxon>Solibacillus</taxon>
    </lineage>
</organism>
<sequence>MGIKAEEISSLIKQQIEGYQSELKVSEVGTVITVGDGIARAHGLDNAMAGELLEFSNGVMGMAQNLEEGNVGIVILGDYLGIKEGDEVRRTGRIMEVPVGEALIGRVVNPLGMPVDGLGPINTTKSRPIESPAFGVMARKSVHEPLQTGIKAIDALVPIGRGQRELIIGDRQVGKTSVAIDTILNQQGEDMICIYVAIGQKESTVRNVVETFRKHGALDYTIVVTASASQPAPLLYLAPFAGVSMAEEFMLDGKHVLIVYDDLTKQASAYRELSLLLRRPPGREAYPGDVFYLHSRLLERAAKLNETYKNGSITALPFVETQAGDISAYIPTNVISITDGQIFLQSDLFNSGVRPAINAGLSVSRVGGSAQIKAMKKVAGTLRLDLAAFRELESFAQFGSDLDAITLAKLERGKRTVEVLKQDLNKPLKVEKQVAILYALTKGHLDDIPVQDIVRFENEFLSWLDTNHTNVLDHVRTTKELAPDAEYVEAINAFKKTFAKSE</sequence>
<keyword evidence="13" id="KW-1003">Cell membrane</keyword>
<keyword evidence="6 13" id="KW-0375">Hydrogen ion transport</keyword>
<evidence type="ECO:0000313" key="18">
    <source>
        <dbReference type="Proteomes" id="UP000196594"/>
    </source>
</evidence>
<keyword evidence="8 13" id="KW-1278">Translocase</keyword>
<evidence type="ECO:0000256" key="2">
    <source>
        <dbReference type="ARBA" id="ARBA00004370"/>
    </source>
</evidence>
<feature type="domain" description="ATPase F1/V1/A1 complex alpha/beta subunit nucleotide-binding" evidence="14">
    <location>
        <begin position="149"/>
        <end position="364"/>
    </location>
</feature>
<keyword evidence="11 13" id="KW-0139">CF(1)</keyword>
<dbReference type="EMBL" id="NHNT01000001">
    <property type="protein sequence ID" value="OUZ40836.1"/>
    <property type="molecule type" value="Genomic_DNA"/>
</dbReference>
<proteinExistence type="inferred from homology"/>
<evidence type="ECO:0000259" key="15">
    <source>
        <dbReference type="Pfam" id="PF00306"/>
    </source>
</evidence>
<dbReference type="SUPFAM" id="SSF50615">
    <property type="entry name" value="N-terminal domain of alpha and beta subunits of F1 ATP synthase"/>
    <property type="match status" value="1"/>
</dbReference>
<evidence type="ECO:0000256" key="1">
    <source>
        <dbReference type="ARBA" id="ARBA00003784"/>
    </source>
</evidence>
<evidence type="ECO:0000259" key="14">
    <source>
        <dbReference type="Pfam" id="PF00006"/>
    </source>
</evidence>
<gene>
    <name evidence="13" type="primary">atpA</name>
    <name evidence="17" type="ORF">CBM15_02880</name>
</gene>
<evidence type="ECO:0000256" key="9">
    <source>
        <dbReference type="ARBA" id="ARBA00023065"/>
    </source>
</evidence>
<dbReference type="PANTHER" id="PTHR48082">
    <property type="entry name" value="ATP SYNTHASE SUBUNIT ALPHA, MITOCHONDRIAL"/>
    <property type="match status" value="1"/>
</dbReference>
<keyword evidence="10 13" id="KW-0472">Membrane</keyword>
<dbReference type="NCBIfam" id="NF009884">
    <property type="entry name" value="PRK13343.1"/>
    <property type="match status" value="1"/>
</dbReference>
<feature type="domain" description="ATPase F1/V1/A1 complex alpha/beta subunit N-terminal" evidence="16">
    <location>
        <begin position="25"/>
        <end position="92"/>
    </location>
</feature>
<keyword evidence="18" id="KW-1185">Reference proteome</keyword>
<evidence type="ECO:0000256" key="8">
    <source>
        <dbReference type="ARBA" id="ARBA00022967"/>
    </source>
</evidence>
<dbReference type="InterPro" id="IPR020003">
    <property type="entry name" value="ATPase_a/bsu_AS"/>
</dbReference>
<name>A0ABX3ZM58_9BACL</name>
<dbReference type="PANTHER" id="PTHR48082:SF2">
    <property type="entry name" value="ATP SYNTHASE SUBUNIT ALPHA, MITOCHONDRIAL"/>
    <property type="match status" value="1"/>
</dbReference>
<evidence type="ECO:0000256" key="6">
    <source>
        <dbReference type="ARBA" id="ARBA00022781"/>
    </source>
</evidence>
<keyword evidence="4 13" id="KW-0813">Transport</keyword>
<evidence type="ECO:0000256" key="11">
    <source>
        <dbReference type="ARBA" id="ARBA00023196"/>
    </source>
</evidence>
<comment type="catalytic activity">
    <reaction evidence="13">
        <text>ATP + H2O + 4 H(+)(in) = ADP + phosphate + 5 H(+)(out)</text>
        <dbReference type="Rhea" id="RHEA:57720"/>
        <dbReference type="ChEBI" id="CHEBI:15377"/>
        <dbReference type="ChEBI" id="CHEBI:15378"/>
        <dbReference type="ChEBI" id="CHEBI:30616"/>
        <dbReference type="ChEBI" id="CHEBI:43474"/>
        <dbReference type="ChEBI" id="CHEBI:456216"/>
        <dbReference type="EC" id="7.1.2.2"/>
    </reaction>
</comment>
<dbReference type="Gene3D" id="2.40.30.20">
    <property type="match status" value="1"/>
</dbReference>
<dbReference type="RefSeq" id="WP_008404448.1">
    <property type="nucleotide sequence ID" value="NZ_JAFBEY010000002.1"/>
</dbReference>
<evidence type="ECO:0000256" key="7">
    <source>
        <dbReference type="ARBA" id="ARBA00022840"/>
    </source>
</evidence>
<dbReference type="Proteomes" id="UP000196594">
    <property type="component" value="Unassembled WGS sequence"/>
</dbReference>
<dbReference type="PROSITE" id="PS00152">
    <property type="entry name" value="ATPASE_ALPHA_BETA"/>
    <property type="match status" value="1"/>
</dbReference>
<evidence type="ECO:0000313" key="17">
    <source>
        <dbReference type="EMBL" id="OUZ40836.1"/>
    </source>
</evidence>
<comment type="subcellular location">
    <subcellularLocation>
        <location evidence="13">Cell membrane</location>
        <topology evidence="13">Peripheral membrane protein</topology>
    </subcellularLocation>
    <subcellularLocation>
        <location evidence="2">Membrane</location>
    </subcellularLocation>
</comment>
<feature type="site" description="Required for activity" evidence="13">
    <location>
        <position position="362"/>
    </location>
</feature>
<comment type="similarity">
    <text evidence="3 13">Belongs to the ATPase alpha/beta chains family.</text>
</comment>
<evidence type="ECO:0000256" key="10">
    <source>
        <dbReference type="ARBA" id="ARBA00023136"/>
    </source>
</evidence>
<dbReference type="SUPFAM" id="SSF47917">
    <property type="entry name" value="C-terminal domain of alpha and beta subunits of F1 ATP synthase"/>
    <property type="match status" value="1"/>
</dbReference>
<dbReference type="PIRSF" id="PIRSF039088">
    <property type="entry name" value="F_ATPase_subunit_alpha"/>
    <property type="match status" value="1"/>
</dbReference>
<dbReference type="CDD" id="cd18113">
    <property type="entry name" value="ATP-synt_F1_alpha_C"/>
    <property type="match status" value="1"/>
</dbReference>
<evidence type="ECO:0000259" key="16">
    <source>
        <dbReference type="Pfam" id="PF02874"/>
    </source>
</evidence>
<keyword evidence="7 13" id="KW-0067">ATP-binding</keyword>
<keyword evidence="9 13" id="KW-0406">Ion transport</keyword>
<dbReference type="InterPro" id="IPR005294">
    <property type="entry name" value="ATP_synth_F1_asu"/>
</dbReference>
<feature type="binding site" evidence="13">
    <location>
        <begin position="169"/>
        <end position="176"/>
    </location>
    <ligand>
        <name>ATP</name>
        <dbReference type="ChEBI" id="CHEBI:30616"/>
    </ligand>
</feature>
<dbReference type="InterPro" id="IPR033732">
    <property type="entry name" value="ATP_synth_F1_a_nt-bd_dom"/>
</dbReference>
<evidence type="ECO:0000256" key="4">
    <source>
        <dbReference type="ARBA" id="ARBA00022448"/>
    </source>
</evidence>
<reference evidence="17 18" key="1">
    <citation type="journal article" date="2017" name="Int. J. Syst. Evol. Microbiol.">
        <title>Solibacillus kalamii sp. nov., isolated from a high-efficiency particulate arrestance filter system used in the International Space Station.</title>
        <authorList>
            <person name="Checinska Sielaff A."/>
            <person name="Kumar R.M."/>
            <person name="Pal D."/>
            <person name="Mayilraj S."/>
            <person name="Venkateswaran K."/>
        </authorList>
    </citation>
    <scope>NUCLEOTIDE SEQUENCE [LARGE SCALE GENOMIC DNA]</scope>
    <source>
        <strain evidence="17 18">ISSFR-015</strain>
    </source>
</reference>
<dbReference type="InterPro" id="IPR000793">
    <property type="entry name" value="ATP_synth_asu_C"/>
</dbReference>
<dbReference type="NCBIfam" id="TIGR00962">
    <property type="entry name" value="atpA"/>
    <property type="match status" value="1"/>
</dbReference>
<protein>
    <recommendedName>
        <fullName evidence="13">ATP synthase subunit alpha</fullName>
        <ecNumber evidence="13">7.1.2.2</ecNumber>
    </recommendedName>
    <alternativeName>
        <fullName evidence="13">ATP synthase F1 sector subunit alpha</fullName>
    </alternativeName>
    <alternativeName>
        <fullName evidence="13">F-ATPase subunit alpha</fullName>
    </alternativeName>
</protein>
<dbReference type="EC" id="7.1.2.2" evidence="13"/>
<dbReference type="Pfam" id="PF00306">
    <property type="entry name" value="ATP-synt_ab_C"/>
    <property type="match status" value="1"/>
</dbReference>
<keyword evidence="12 13" id="KW-0066">ATP synthesis</keyword>
<dbReference type="InterPro" id="IPR038376">
    <property type="entry name" value="ATP_synth_asu_C_sf"/>
</dbReference>
<keyword evidence="5 13" id="KW-0547">Nucleotide-binding</keyword>
<evidence type="ECO:0000256" key="13">
    <source>
        <dbReference type="HAMAP-Rule" id="MF_01346"/>
    </source>
</evidence>
<comment type="function">
    <text evidence="1 13">Produces ATP from ADP in the presence of a proton gradient across the membrane. The alpha chain is a regulatory subunit.</text>
</comment>
<dbReference type="CDD" id="cd01132">
    <property type="entry name" value="F1-ATPase_alpha_CD"/>
    <property type="match status" value="1"/>
</dbReference>
<comment type="caution">
    <text evidence="17">The sequence shown here is derived from an EMBL/GenBank/DDBJ whole genome shotgun (WGS) entry which is preliminary data.</text>
</comment>
<dbReference type="InterPro" id="IPR027417">
    <property type="entry name" value="P-loop_NTPase"/>
</dbReference>
<dbReference type="HAMAP" id="MF_01346">
    <property type="entry name" value="ATP_synth_alpha_bact"/>
    <property type="match status" value="1"/>
</dbReference>
<evidence type="ECO:0000256" key="3">
    <source>
        <dbReference type="ARBA" id="ARBA00008936"/>
    </source>
</evidence>
<dbReference type="Pfam" id="PF02874">
    <property type="entry name" value="ATP-synt_ab_N"/>
    <property type="match status" value="1"/>
</dbReference>
<dbReference type="Gene3D" id="3.40.50.300">
    <property type="entry name" value="P-loop containing nucleotide triphosphate hydrolases"/>
    <property type="match status" value="1"/>
</dbReference>
<evidence type="ECO:0000256" key="5">
    <source>
        <dbReference type="ARBA" id="ARBA00022741"/>
    </source>
</evidence>
<dbReference type="SUPFAM" id="SSF52540">
    <property type="entry name" value="P-loop containing nucleoside triphosphate hydrolases"/>
    <property type="match status" value="1"/>
</dbReference>
<dbReference type="InterPro" id="IPR000194">
    <property type="entry name" value="ATPase_F1/V1/A1_a/bsu_nucl-bd"/>
</dbReference>
<feature type="domain" description="ATP synthase alpha subunit C-terminal" evidence="15">
    <location>
        <begin position="371"/>
        <end position="486"/>
    </location>
</feature>
<dbReference type="Gene3D" id="1.20.150.20">
    <property type="entry name" value="ATP synthase alpha/beta chain, C-terminal domain"/>
    <property type="match status" value="1"/>
</dbReference>
<accession>A0ABX3ZM58</accession>